<dbReference type="eggNOG" id="COG0589">
    <property type="taxonomic scope" value="Bacteria"/>
</dbReference>
<evidence type="ECO:0000313" key="4">
    <source>
        <dbReference type="Proteomes" id="UP000035009"/>
    </source>
</evidence>
<dbReference type="EMBL" id="BAOP01000008">
    <property type="protein sequence ID" value="GAC79308.1"/>
    <property type="molecule type" value="Genomic_DNA"/>
</dbReference>
<organism evidence="3 4">
    <name type="scientific">Gordonia malaquae NBRC 108250</name>
    <dbReference type="NCBI Taxonomy" id="1223542"/>
    <lineage>
        <taxon>Bacteria</taxon>
        <taxon>Bacillati</taxon>
        <taxon>Actinomycetota</taxon>
        <taxon>Actinomycetes</taxon>
        <taxon>Mycobacteriales</taxon>
        <taxon>Gordoniaceae</taxon>
        <taxon>Gordonia</taxon>
    </lineage>
</organism>
<keyword evidence="4" id="KW-1185">Reference proteome</keyword>
<comment type="similarity">
    <text evidence="1">Belongs to the universal stress protein A family.</text>
</comment>
<evidence type="ECO:0000256" key="1">
    <source>
        <dbReference type="ARBA" id="ARBA00008791"/>
    </source>
</evidence>
<dbReference type="OrthoDB" id="5419113at2"/>
<dbReference type="Proteomes" id="UP000035009">
    <property type="component" value="Unassembled WGS sequence"/>
</dbReference>
<dbReference type="InterPro" id="IPR006015">
    <property type="entry name" value="Universal_stress_UspA"/>
</dbReference>
<dbReference type="CDD" id="cd00293">
    <property type="entry name" value="USP-like"/>
    <property type="match status" value="1"/>
</dbReference>
<evidence type="ECO:0000313" key="3">
    <source>
        <dbReference type="EMBL" id="GAC79308.1"/>
    </source>
</evidence>
<accession>M3VAY2</accession>
<protein>
    <submittedName>
        <fullName evidence="3">Usp family protein</fullName>
    </submittedName>
</protein>
<feature type="domain" description="UspA" evidence="2">
    <location>
        <begin position="2"/>
        <end position="124"/>
    </location>
</feature>
<dbReference type="AlphaFoldDB" id="M3VAY2"/>
<sequence>MIVVGYAGGSAGRACLEQGIVEATVRDTSMLLINAVSTGRGQRMVDADEIAEVQARLTRSGIKFEIRQPIGADPSEELLRAMDADDADVLVIGMRRRTQVGKLFMGSTSQYLFIECSKPILVVKPNRATAAPVDAAPEDPTAP</sequence>
<dbReference type="RefSeq" id="WP_008377633.1">
    <property type="nucleotide sequence ID" value="NZ_BAOP01000008.1"/>
</dbReference>
<dbReference type="InterPro" id="IPR014729">
    <property type="entry name" value="Rossmann-like_a/b/a_fold"/>
</dbReference>
<gene>
    <name evidence="3" type="ORF">GM1_008_00700</name>
</gene>
<dbReference type="Pfam" id="PF00582">
    <property type="entry name" value="Usp"/>
    <property type="match status" value="1"/>
</dbReference>
<dbReference type="STRING" id="410332.SAMN04488550_4331"/>
<proteinExistence type="inferred from homology"/>
<dbReference type="Gene3D" id="3.40.50.620">
    <property type="entry name" value="HUPs"/>
    <property type="match status" value="1"/>
</dbReference>
<reference evidence="3 4" key="1">
    <citation type="submission" date="2013-02" db="EMBL/GenBank/DDBJ databases">
        <title>Whole genome shotgun sequence of Gordonia malaquae NBRC 108250.</title>
        <authorList>
            <person name="Yoshida I."/>
            <person name="Hosoyama A."/>
            <person name="Tsuchikane K."/>
            <person name="Ando Y."/>
            <person name="Baba S."/>
            <person name="Ohji S."/>
            <person name="Hamada M."/>
            <person name="Tamura T."/>
            <person name="Yamazoe A."/>
            <person name="Yamazaki S."/>
            <person name="Fujita N."/>
        </authorList>
    </citation>
    <scope>NUCLEOTIDE SEQUENCE [LARGE SCALE GENOMIC DNA]</scope>
    <source>
        <strain evidence="3 4">NBRC 108250</strain>
    </source>
</reference>
<dbReference type="PANTHER" id="PTHR46268:SF6">
    <property type="entry name" value="UNIVERSAL STRESS PROTEIN UP12"/>
    <property type="match status" value="1"/>
</dbReference>
<comment type="caution">
    <text evidence="3">The sequence shown here is derived from an EMBL/GenBank/DDBJ whole genome shotgun (WGS) entry which is preliminary data.</text>
</comment>
<dbReference type="SUPFAM" id="SSF52402">
    <property type="entry name" value="Adenine nucleotide alpha hydrolases-like"/>
    <property type="match status" value="1"/>
</dbReference>
<name>M3VAY2_GORML</name>
<dbReference type="InterPro" id="IPR006016">
    <property type="entry name" value="UspA"/>
</dbReference>
<dbReference type="PANTHER" id="PTHR46268">
    <property type="entry name" value="STRESS RESPONSE PROTEIN NHAX"/>
    <property type="match status" value="1"/>
</dbReference>
<evidence type="ECO:0000259" key="2">
    <source>
        <dbReference type="Pfam" id="PF00582"/>
    </source>
</evidence>
<dbReference type="PRINTS" id="PR01438">
    <property type="entry name" value="UNVRSLSTRESS"/>
</dbReference>